<sequence length="572" mass="63801">MTERVALYGRFSDDRQNASSAQDQIRQCRRRAEAEGWTICAEYIDEAISGAVRNRPQYQKLRHALDDGEFTIVMAESLDRLSRSQEETANLYEMCRYRKVRLFTLSEGWISELQVGFSSTINAVYLRQLAEKTHRGLSSRIEAGRSAGGLSYGYRVPIQPNGLPQTGQLEIVAEQAVVIRRIFAEYGRGVSPRSIAAALNADGVPVPQHGARRGDGTWRANAIQGNRKRGTGILNNELYIGRRVWNRLRYVHPPGESRRVSRLNPEAEWKIEEVPSLRIVDQDIWDTARERQRRIDAVRAEKDTGDATHLSGTHASRRPTYLLSGLVRCGACGGTMNIAGSGIRRFYCSNAREKGRTVCQGMKGLRKDVLEHTIVHGLKEHLMQPEAVQEFSDRYAAHQRSLDAGREEAVRHLRTSLSRTEKEIANVMTAIKAGIFTETTKSELEVLEARRKQQSDAVAQAQAVAPALPPNLAELYRATITNLTESLTHPDTVLDSSEAMRGLIDRIIVSWDTEHAEHRIELEGKLVALLNAGRTTRAQKAKNASGDEAEALSESSLKLVAGVGFEPTAFRL</sequence>
<dbReference type="PROSITE" id="PS51737">
    <property type="entry name" value="RECOMBINASE_DNA_BIND"/>
    <property type="match status" value="1"/>
</dbReference>
<name>A0ABQ0QS55_9PROT</name>
<dbReference type="InterPro" id="IPR025827">
    <property type="entry name" value="Zn_ribbon_recom_dom"/>
</dbReference>
<dbReference type="InterPro" id="IPR011109">
    <property type="entry name" value="DNA_bind_recombinase_dom"/>
</dbReference>
<organism evidence="3 4">
    <name type="scientific">Neokomagataea thailandica NBRC 106555</name>
    <dbReference type="NCBI Taxonomy" id="1223520"/>
    <lineage>
        <taxon>Bacteria</taxon>
        <taxon>Pseudomonadati</taxon>
        <taxon>Pseudomonadota</taxon>
        <taxon>Alphaproteobacteria</taxon>
        <taxon>Acetobacterales</taxon>
        <taxon>Acetobacteraceae</taxon>
        <taxon>Neokomagataea</taxon>
    </lineage>
</organism>
<dbReference type="InterPro" id="IPR038109">
    <property type="entry name" value="DNA_bind_recomb_sf"/>
</dbReference>
<dbReference type="Pfam" id="PF13408">
    <property type="entry name" value="Zn_ribbon_recom"/>
    <property type="match status" value="1"/>
</dbReference>
<dbReference type="CDD" id="cd00338">
    <property type="entry name" value="Ser_Recombinase"/>
    <property type="match status" value="1"/>
</dbReference>
<dbReference type="PROSITE" id="PS51736">
    <property type="entry name" value="RECOMBINASES_3"/>
    <property type="match status" value="1"/>
</dbReference>
<keyword evidence="4" id="KW-1185">Reference proteome</keyword>
<feature type="domain" description="Resolvase/invertase-type recombinase catalytic" evidence="1">
    <location>
        <begin position="4"/>
        <end position="152"/>
    </location>
</feature>
<reference evidence="3 4" key="1">
    <citation type="submission" date="2013-04" db="EMBL/GenBank/DDBJ databases">
        <title>The genome sequencing project of 58 acetic acid bacteria.</title>
        <authorList>
            <person name="Okamoto-Kainuma A."/>
            <person name="Ishikawa M."/>
            <person name="Umino S."/>
            <person name="Koizumi Y."/>
            <person name="Shiwa Y."/>
            <person name="Yoshikawa H."/>
            <person name="Matsutani M."/>
            <person name="Matsushita K."/>
        </authorList>
    </citation>
    <scope>NUCLEOTIDE SEQUENCE [LARGE SCALE GENOMIC DNA]</scope>
    <source>
        <strain evidence="3 4">NBRC 106555</strain>
    </source>
</reference>
<proteinExistence type="predicted"/>
<dbReference type="PANTHER" id="PTHR30461">
    <property type="entry name" value="DNA-INVERTASE FROM LAMBDOID PROPHAGE"/>
    <property type="match status" value="1"/>
</dbReference>
<dbReference type="Gene3D" id="3.90.1750.20">
    <property type="entry name" value="Putative Large Serine Recombinase, Chain B, Domain 2"/>
    <property type="match status" value="1"/>
</dbReference>
<dbReference type="InterPro" id="IPR006119">
    <property type="entry name" value="Resolv_N"/>
</dbReference>
<dbReference type="EMBL" id="BAQC01000082">
    <property type="protein sequence ID" value="GBR54896.1"/>
    <property type="molecule type" value="Genomic_DNA"/>
</dbReference>
<evidence type="ECO:0000313" key="4">
    <source>
        <dbReference type="Proteomes" id="UP001062632"/>
    </source>
</evidence>
<accession>A0ABQ0QS55</accession>
<gene>
    <name evidence="3" type="ORF">AA106555_1850</name>
</gene>
<dbReference type="PANTHER" id="PTHR30461:SF23">
    <property type="entry name" value="DNA RECOMBINASE-RELATED"/>
    <property type="match status" value="1"/>
</dbReference>
<dbReference type="Pfam" id="PF00239">
    <property type="entry name" value="Resolvase"/>
    <property type="match status" value="1"/>
</dbReference>
<comment type="caution">
    <text evidence="3">The sequence shown here is derived from an EMBL/GenBank/DDBJ whole genome shotgun (WGS) entry which is preliminary data.</text>
</comment>
<dbReference type="Pfam" id="PF07508">
    <property type="entry name" value="Recombinase"/>
    <property type="match status" value="1"/>
</dbReference>
<evidence type="ECO:0000259" key="1">
    <source>
        <dbReference type="PROSITE" id="PS51736"/>
    </source>
</evidence>
<dbReference type="SMART" id="SM00857">
    <property type="entry name" value="Resolvase"/>
    <property type="match status" value="1"/>
</dbReference>
<dbReference type="Proteomes" id="UP001062632">
    <property type="component" value="Unassembled WGS sequence"/>
</dbReference>
<protein>
    <submittedName>
        <fullName evidence="3">Recombinase</fullName>
    </submittedName>
</protein>
<dbReference type="SUPFAM" id="SSF53041">
    <property type="entry name" value="Resolvase-like"/>
    <property type="match status" value="1"/>
</dbReference>
<evidence type="ECO:0000313" key="3">
    <source>
        <dbReference type="EMBL" id="GBR54896.1"/>
    </source>
</evidence>
<evidence type="ECO:0000259" key="2">
    <source>
        <dbReference type="PROSITE" id="PS51737"/>
    </source>
</evidence>
<dbReference type="Gene3D" id="3.40.50.1390">
    <property type="entry name" value="Resolvase, N-terminal catalytic domain"/>
    <property type="match status" value="1"/>
</dbReference>
<dbReference type="InterPro" id="IPR036162">
    <property type="entry name" value="Resolvase-like_N_sf"/>
</dbReference>
<feature type="domain" description="Recombinase" evidence="2">
    <location>
        <begin position="160"/>
        <end position="298"/>
    </location>
</feature>
<dbReference type="InterPro" id="IPR050639">
    <property type="entry name" value="SSR_resolvase"/>
</dbReference>